<evidence type="ECO:0000256" key="1">
    <source>
        <dbReference type="ARBA" id="ARBA00023186"/>
    </source>
</evidence>
<sequence length="201" mass="22203">MSVSGLPHIMEEDLMRAQVYGLLSVLLRSPPDTTVLNVVKAMEGDETPFGQAVAELSRLAQETSPDDITDEFTRLFYGHGAGGELHPYASFYLTGYIYDKPLSNLREDLSRLGLARAEGISEPEDNISFLLNTMHDLITDVHGQAMDVAGQKDFFDQHIGSWAVRFFEDLEGAENAVFYRPVGTIGQLLMAIENKAFTLAA</sequence>
<dbReference type="Proteomes" id="UP000095347">
    <property type="component" value="Unassembled WGS sequence"/>
</dbReference>
<gene>
    <name evidence="2" type="ORF">BEN30_09500</name>
</gene>
<evidence type="ECO:0000313" key="3">
    <source>
        <dbReference type="Proteomes" id="UP000095347"/>
    </source>
</evidence>
<keyword evidence="1" id="KW-0143">Chaperone</keyword>
<accession>A0A1E5Q804</accession>
<dbReference type="PANTHER" id="PTHR34227">
    <property type="entry name" value="CHAPERONE PROTEIN YCDY"/>
    <property type="match status" value="1"/>
</dbReference>
<dbReference type="InterPro" id="IPR036411">
    <property type="entry name" value="TorD-like_sf"/>
</dbReference>
<proteinExistence type="predicted"/>
<name>A0A1E5Q804_9PROT</name>
<dbReference type="PANTHER" id="PTHR34227:SF1">
    <property type="entry name" value="DIMETHYL SULFOXIDE REDUCTASE CHAPERONE-RELATED"/>
    <property type="match status" value="1"/>
</dbReference>
<dbReference type="OrthoDB" id="8526323at2"/>
<keyword evidence="3" id="KW-1185">Reference proteome</keyword>
<dbReference type="InterPro" id="IPR050289">
    <property type="entry name" value="TorD/DmsD_chaperones"/>
</dbReference>
<comment type="caution">
    <text evidence="2">The sequence shown here is derived from an EMBL/GenBank/DDBJ whole genome shotgun (WGS) entry which is preliminary data.</text>
</comment>
<organism evidence="2 3">
    <name type="scientific">Magnetovibrio blakemorei</name>
    <dbReference type="NCBI Taxonomy" id="28181"/>
    <lineage>
        <taxon>Bacteria</taxon>
        <taxon>Pseudomonadati</taxon>
        <taxon>Pseudomonadota</taxon>
        <taxon>Alphaproteobacteria</taxon>
        <taxon>Rhodospirillales</taxon>
        <taxon>Magnetovibrionaceae</taxon>
        <taxon>Magnetovibrio</taxon>
    </lineage>
</organism>
<dbReference type="STRING" id="28181.BEN30_09500"/>
<dbReference type="InterPro" id="IPR020945">
    <property type="entry name" value="DMSO/NO3_reduct_chaperone"/>
</dbReference>
<protein>
    <recommendedName>
        <fullName evidence="4">Molecular chaperone TorD</fullName>
    </recommendedName>
</protein>
<dbReference type="EMBL" id="MCGG01000022">
    <property type="protein sequence ID" value="OEJ67360.1"/>
    <property type="molecule type" value="Genomic_DNA"/>
</dbReference>
<reference evidence="3" key="1">
    <citation type="submission" date="2016-07" db="EMBL/GenBank/DDBJ databases">
        <authorList>
            <person name="Florea S."/>
            <person name="Webb J.S."/>
            <person name="Jaromczyk J."/>
            <person name="Schardl C.L."/>
        </authorList>
    </citation>
    <scope>NUCLEOTIDE SEQUENCE [LARGE SCALE GENOMIC DNA]</scope>
    <source>
        <strain evidence="3">MV-1</strain>
    </source>
</reference>
<dbReference type="AlphaFoldDB" id="A0A1E5Q804"/>
<dbReference type="Gene3D" id="1.10.3480.10">
    <property type="entry name" value="TorD-like"/>
    <property type="match status" value="1"/>
</dbReference>
<dbReference type="Pfam" id="PF02613">
    <property type="entry name" value="Nitrate_red_del"/>
    <property type="match status" value="1"/>
</dbReference>
<evidence type="ECO:0008006" key="4">
    <source>
        <dbReference type="Google" id="ProtNLM"/>
    </source>
</evidence>
<dbReference type="SUPFAM" id="SSF89155">
    <property type="entry name" value="TorD-like"/>
    <property type="match status" value="1"/>
</dbReference>
<evidence type="ECO:0000313" key="2">
    <source>
        <dbReference type="EMBL" id="OEJ67360.1"/>
    </source>
</evidence>